<keyword evidence="9" id="KW-1185">Reference proteome</keyword>
<dbReference type="AlphaFoldDB" id="A0A4R2B690"/>
<name>A0A4R2B690_9BACI</name>
<comment type="catalytic activity">
    <reaction evidence="4 5">
        <text>an acyl phosphate + H2O = a carboxylate + phosphate + H(+)</text>
        <dbReference type="Rhea" id="RHEA:14965"/>
        <dbReference type="ChEBI" id="CHEBI:15377"/>
        <dbReference type="ChEBI" id="CHEBI:15378"/>
        <dbReference type="ChEBI" id="CHEBI:29067"/>
        <dbReference type="ChEBI" id="CHEBI:43474"/>
        <dbReference type="ChEBI" id="CHEBI:59918"/>
        <dbReference type="EC" id="3.6.1.7"/>
    </reaction>
</comment>
<evidence type="ECO:0000313" key="8">
    <source>
        <dbReference type="EMBL" id="TCN22248.1"/>
    </source>
</evidence>
<dbReference type="GO" id="GO:0003998">
    <property type="term" value="F:acylphosphatase activity"/>
    <property type="evidence" value="ECO:0007669"/>
    <property type="project" value="UniProtKB-EC"/>
</dbReference>
<dbReference type="InterPro" id="IPR017968">
    <property type="entry name" value="Acylphosphatase_CS"/>
</dbReference>
<evidence type="ECO:0000256" key="5">
    <source>
        <dbReference type="PROSITE-ProRule" id="PRU00520"/>
    </source>
</evidence>
<dbReference type="SUPFAM" id="SSF54975">
    <property type="entry name" value="Acylphosphatase/BLUF domain-like"/>
    <property type="match status" value="1"/>
</dbReference>
<keyword evidence="5" id="KW-0378">Hydrolase</keyword>
<evidence type="ECO:0000313" key="9">
    <source>
        <dbReference type="Proteomes" id="UP000295689"/>
    </source>
</evidence>
<gene>
    <name evidence="8" type="ORF">EV146_11185</name>
</gene>
<dbReference type="Pfam" id="PF00708">
    <property type="entry name" value="Acylphosphatase"/>
    <property type="match status" value="1"/>
</dbReference>
<dbReference type="EMBL" id="SLVV01000011">
    <property type="protein sequence ID" value="TCN22248.1"/>
    <property type="molecule type" value="Genomic_DNA"/>
</dbReference>
<comment type="similarity">
    <text evidence="1 6">Belongs to the acylphosphatase family.</text>
</comment>
<dbReference type="PROSITE" id="PS00150">
    <property type="entry name" value="ACYLPHOSPHATASE_1"/>
    <property type="match status" value="1"/>
</dbReference>
<comment type="caution">
    <text evidence="8">The sequence shown here is derived from an EMBL/GenBank/DDBJ whole genome shotgun (WGS) entry which is preliminary data.</text>
</comment>
<dbReference type="PROSITE" id="PS51160">
    <property type="entry name" value="ACYLPHOSPHATASE_3"/>
    <property type="match status" value="1"/>
</dbReference>
<dbReference type="Proteomes" id="UP000295689">
    <property type="component" value="Unassembled WGS sequence"/>
</dbReference>
<dbReference type="NCBIfam" id="NF010995">
    <property type="entry name" value="PRK14420.1"/>
    <property type="match status" value="1"/>
</dbReference>
<dbReference type="InterPro" id="IPR036046">
    <property type="entry name" value="Acylphosphatase-like_dom_sf"/>
</dbReference>
<dbReference type="Gene3D" id="3.30.70.100">
    <property type="match status" value="1"/>
</dbReference>
<evidence type="ECO:0000256" key="6">
    <source>
        <dbReference type="RuleBase" id="RU004168"/>
    </source>
</evidence>
<evidence type="ECO:0000256" key="1">
    <source>
        <dbReference type="ARBA" id="ARBA00005614"/>
    </source>
</evidence>
<evidence type="ECO:0000256" key="2">
    <source>
        <dbReference type="ARBA" id="ARBA00012150"/>
    </source>
</evidence>
<feature type="active site" evidence="5">
    <location>
        <position position="18"/>
    </location>
</feature>
<evidence type="ECO:0000259" key="7">
    <source>
        <dbReference type="PROSITE" id="PS51160"/>
    </source>
</evidence>
<feature type="active site" evidence="5">
    <location>
        <position position="36"/>
    </location>
</feature>
<dbReference type="EC" id="3.6.1.7" evidence="2 5"/>
<dbReference type="PANTHER" id="PTHR47268:SF4">
    <property type="entry name" value="ACYLPHOSPHATASE"/>
    <property type="match status" value="1"/>
</dbReference>
<dbReference type="InterPro" id="IPR020456">
    <property type="entry name" value="Acylphosphatase"/>
</dbReference>
<protein>
    <recommendedName>
        <fullName evidence="3 5">acylphosphatase</fullName>
        <ecNumber evidence="2 5">3.6.1.7</ecNumber>
    </recommendedName>
</protein>
<sequence>MVQWQLIVKGRVQGVGFRYFTQMKAVQYGINGWVRNREDASVEILASGKEEELNQFIADIKKGNPFSKVDHVDIQEAAGSECCHSFKIKY</sequence>
<dbReference type="RefSeq" id="WP_181215945.1">
    <property type="nucleotide sequence ID" value="NZ_JABUHM010000013.1"/>
</dbReference>
<reference evidence="8 9" key="1">
    <citation type="journal article" date="2015" name="Stand. Genomic Sci.">
        <title>Genomic Encyclopedia of Bacterial and Archaeal Type Strains, Phase III: the genomes of soil and plant-associated and newly described type strains.</title>
        <authorList>
            <person name="Whitman W.B."/>
            <person name="Woyke T."/>
            <person name="Klenk H.P."/>
            <person name="Zhou Y."/>
            <person name="Lilburn T.G."/>
            <person name="Beck B.J."/>
            <person name="De Vos P."/>
            <person name="Vandamme P."/>
            <person name="Eisen J.A."/>
            <person name="Garrity G."/>
            <person name="Hugenholtz P."/>
            <person name="Kyrpides N.C."/>
        </authorList>
    </citation>
    <scope>NUCLEOTIDE SEQUENCE [LARGE SCALE GENOMIC DNA]</scope>
    <source>
        <strain evidence="8 9">CV53</strain>
    </source>
</reference>
<proteinExistence type="inferred from homology"/>
<feature type="domain" description="Acylphosphatase-like" evidence="7">
    <location>
        <begin position="3"/>
        <end position="90"/>
    </location>
</feature>
<dbReference type="PANTHER" id="PTHR47268">
    <property type="entry name" value="ACYLPHOSPHATASE"/>
    <property type="match status" value="1"/>
</dbReference>
<evidence type="ECO:0000256" key="4">
    <source>
        <dbReference type="ARBA" id="ARBA00047645"/>
    </source>
</evidence>
<organism evidence="8 9">
    <name type="scientific">Mesobacillus foraminis</name>
    <dbReference type="NCBI Taxonomy" id="279826"/>
    <lineage>
        <taxon>Bacteria</taxon>
        <taxon>Bacillati</taxon>
        <taxon>Bacillota</taxon>
        <taxon>Bacilli</taxon>
        <taxon>Bacillales</taxon>
        <taxon>Bacillaceae</taxon>
        <taxon>Mesobacillus</taxon>
    </lineage>
</organism>
<accession>A0A4R2B690</accession>
<evidence type="ECO:0000256" key="3">
    <source>
        <dbReference type="ARBA" id="ARBA00015991"/>
    </source>
</evidence>
<dbReference type="InterPro" id="IPR001792">
    <property type="entry name" value="Acylphosphatase-like_dom"/>
</dbReference>